<name>A0AAV3FQN7_STRCB</name>
<gene>
    <name evidence="1" type="ORF">SCAZ3_02975</name>
</gene>
<comment type="caution">
    <text evidence="1">The sequence shown here is derived from an EMBL/GenBank/DDBJ whole genome shotgun (WGS) entry which is preliminary data.</text>
</comment>
<evidence type="ECO:0000313" key="1">
    <source>
        <dbReference type="EMBL" id="EIQ81353.1"/>
    </source>
</evidence>
<sequence>MIACNQKLPKTSLVVNVILEKAAQPNENLVITDS</sequence>
<protein>
    <recommendedName>
        <fullName evidence="3">Transposase</fullName>
    </recommendedName>
</protein>
<reference evidence="1 2" key="1">
    <citation type="journal article" date="2012" name="PLoS ONE">
        <title>Gene Repertoire Evolution of Streptococcus pyogenes Inferred from Phylogenomic Analysis with Streptococcus canis and Streptococcus dysgalactiae.</title>
        <authorList>
            <person name="Lefebure T."/>
            <person name="Richards V.P."/>
            <person name="Lang P."/>
            <person name="Pavinski-Bitar P."/>
            <person name="Stanhope M.J."/>
        </authorList>
    </citation>
    <scope>NUCLEOTIDE SEQUENCE [LARGE SCALE GENOMIC DNA]</scope>
    <source>
        <strain evidence="1 2">FSL Z3-227</strain>
    </source>
</reference>
<dbReference type="Proteomes" id="UP000004423">
    <property type="component" value="Unassembled WGS sequence"/>
</dbReference>
<evidence type="ECO:0000313" key="2">
    <source>
        <dbReference type="Proteomes" id="UP000004423"/>
    </source>
</evidence>
<proteinExistence type="predicted"/>
<dbReference type="AlphaFoldDB" id="A0AAV3FQN7"/>
<evidence type="ECO:0008006" key="3">
    <source>
        <dbReference type="Google" id="ProtNLM"/>
    </source>
</evidence>
<dbReference type="EMBL" id="AIDX01000001">
    <property type="protein sequence ID" value="EIQ81353.1"/>
    <property type="molecule type" value="Genomic_DNA"/>
</dbReference>
<organism evidence="1 2">
    <name type="scientific">Streptococcus canis FSL Z3-227</name>
    <dbReference type="NCBI Taxonomy" id="482234"/>
    <lineage>
        <taxon>Bacteria</taxon>
        <taxon>Bacillati</taxon>
        <taxon>Bacillota</taxon>
        <taxon>Bacilli</taxon>
        <taxon>Lactobacillales</taxon>
        <taxon>Streptococcaceae</taxon>
        <taxon>Streptococcus</taxon>
    </lineage>
</organism>
<accession>A0AAV3FQN7</accession>